<dbReference type="OrthoDB" id="5046242at2759"/>
<evidence type="ECO:0000313" key="1">
    <source>
        <dbReference type="EMBL" id="OLQ08809.1"/>
    </source>
</evidence>
<reference evidence="1 2" key="1">
    <citation type="submission" date="2016-02" db="EMBL/GenBank/DDBJ databases">
        <title>Genome analysis of coral dinoflagellate symbionts highlights evolutionary adaptations to a symbiotic lifestyle.</title>
        <authorList>
            <person name="Aranda M."/>
            <person name="Li Y."/>
            <person name="Liew Y.J."/>
            <person name="Baumgarten S."/>
            <person name="Simakov O."/>
            <person name="Wilson M."/>
            <person name="Piel J."/>
            <person name="Ashoor H."/>
            <person name="Bougouffa S."/>
            <person name="Bajic V.B."/>
            <person name="Ryu T."/>
            <person name="Ravasi T."/>
            <person name="Bayer T."/>
            <person name="Micklem G."/>
            <person name="Kim H."/>
            <person name="Bhak J."/>
            <person name="Lajeunesse T.C."/>
            <person name="Voolstra C.R."/>
        </authorList>
    </citation>
    <scope>NUCLEOTIDE SEQUENCE [LARGE SCALE GENOMIC DNA]</scope>
    <source>
        <strain evidence="1 2">CCMP2467</strain>
    </source>
</reference>
<dbReference type="Proteomes" id="UP000186817">
    <property type="component" value="Unassembled WGS sequence"/>
</dbReference>
<dbReference type="EMBL" id="LSRX01000110">
    <property type="protein sequence ID" value="OLQ08809.1"/>
    <property type="molecule type" value="Genomic_DNA"/>
</dbReference>
<comment type="caution">
    <text evidence="1">The sequence shown here is derived from an EMBL/GenBank/DDBJ whole genome shotgun (WGS) entry which is preliminary data.</text>
</comment>
<gene>
    <name evidence="1" type="ORF">AK812_SmicGene7663</name>
</gene>
<protein>
    <submittedName>
        <fullName evidence="1">Uncharacterized protein</fullName>
    </submittedName>
</protein>
<proteinExistence type="predicted"/>
<keyword evidence="2" id="KW-1185">Reference proteome</keyword>
<organism evidence="1 2">
    <name type="scientific">Symbiodinium microadriaticum</name>
    <name type="common">Dinoflagellate</name>
    <name type="synonym">Zooxanthella microadriatica</name>
    <dbReference type="NCBI Taxonomy" id="2951"/>
    <lineage>
        <taxon>Eukaryota</taxon>
        <taxon>Sar</taxon>
        <taxon>Alveolata</taxon>
        <taxon>Dinophyceae</taxon>
        <taxon>Suessiales</taxon>
        <taxon>Symbiodiniaceae</taxon>
        <taxon>Symbiodinium</taxon>
    </lineage>
</organism>
<dbReference type="AlphaFoldDB" id="A0A1Q9EMZ8"/>
<name>A0A1Q9EMZ8_SYMMI</name>
<accession>A0A1Q9EMZ8</accession>
<evidence type="ECO:0000313" key="2">
    <source>
        <dbReference type="Proteomes" id="UP000186817"/>
    </source>
</evidence>
<sequence length="157" mass="17509">MARHASKSHRFHKSFDVDLSDGYQLFFKDEPLSRTSDPGMLTGPQDLIYDPVKGFPASCGVDSPEAFDEMVQGTGRFGHTAPGLYVVNNDFAAAERSAWHGPWAEQSLLAAERLLAKAFHLQRPEWLNETYYKRHIGGSHGGSGVSDVWRRKDAGRM</sequence>